<dbReference type="OrthoDB" id="5296237at2"/>
<protein>
    <submittedName>
        <fullName evidence="1">Addiction module antitoxin RelB</fullName>
    </submittedName>
</protein>
<dbReference type="PIRSF" id="PIRSF028744">
    <property type="entry name" value="Addict_mod_HI1419"/>
    <property type="match status" value="1"/>
</dbReference>
<sequence>MTITLRRTAEFDRWLTSLSDDRALARIQTRLFRLTQGNPGDVEPVGNGLSELRINYGPGYRVYFGKRGTTLIVLLAGGDKRTQSRDIRHAKALWDIWQQEN</sequence>
<dbReference type="AlphaFoldDB" id="A0A255XTC2"/>
<dbReference type="Proteomes" id="UP000216361">
    <property type="component" value="Unassembled WGS sequence"/>
</dbReference>
<evidence type="ECO:0000313" key="2">
    <source>
        <dbReference type="Proteomes" id="UP000216361"/>
    </source>
</evidence>
<reference evidence="1 2" key="1">
    <citation type="submission" date="2017-07" db="EMBL/GenBank/DDBJ databases">
        <title>Elstera cyanobacteriorum sp. nov., a novel bacterium isolated from cyanobacterial aggregates in a eutrophic lake.</title>
        <authorList>
            <person name="Cai H."/>
        </authorList>
    </citation>
    <scope>NUCLEOTIDE SEQUENCE [LARGE SCALE GENOMIC DNA]</scope>
    <source>
        <strain evidence="1 2">TH019</strain>
    </source>
</reference>
<name>A0A255XTC2_9PROT</name>
<dbReference type="PANTHER" id="PTHR41791:SF1">
    <property type="entry name" value="SSL7039 PROTEIN"/>
    <property type="match status" value="1"/>
</dbReference>
<dbReference type="PANTHER" id="PTHR41791">
    <property type="entry name" value="SSL7039 PROTEIN"/>
    <property type="match status" value="1"/>
</dbReference>
<dbReference type="EMBL" id="NOXS01000029">
    <property type="protein sequence ID" value="OYQ20218.1"/>
    <property type="molecule type" value="Genomic_DNA"/>
</dbReference>
<dbReference type="NCBIfam" id="TIGR02683">
    <property type="entry name" value="upstrm_HI1419"/>
    <property type="match status" value="1"/>
</dbReference>
<proteinExistence type="predicted"/>
<accession>A0A255XTC2</accession>
<evidence type="ECO:0000313" key="1">
    <source>
        <dbReference type="EMBL" id="OYQ20218.1"/>
    </source>
</evidence>
<comment type="caution">
    <text evidence="1">The sequence shown here is derived from an EMBL/GenBank/DDBJ whole genome shotgun (WGS) entry which is preliminary data.</text>
</comment>
<organism evidence="1 2">
    <name type="scientific">Elstera cyanobacteriorum</name>
    <dbReference type="NCBI Taxonomy" id="2022747"/>
    <lineage>
        <taxon>Bacteria</taxon>
        <taxon>Pseudomonadati</taxon>
        <taxon>Pseudomonadota</taxon>
        <taxon>Alphaproteobacteria</taxon>
        <taxon>Rhodospirillales</taxon>
        <taxon>Rhodospirillaceae</taxon>
        <taxon>Elstera</taxon>
    </lineage>
</organism>
<dbReference type="RefSeq" id="WP_094408041.1">
    <property type="nucleotide sequence ID" value="NZ_BMJZ01000001.1"/>
</dbReference>
<dbReference type="InterPro" id="IPR014056">
    <property type="entry name" value="TypeIITA-like_toxin_pred"/>
</dbReference>
<keyword evidence="2" id="KW-1185">Reference proteome</keyword>
<gene>
    <name evidence="1" type="ORF">CHR90_05785</name>
</gene>